<feature type="region of interest" description="Disordered" evidence="6">
    <location>
        <begin position="403"/>
        <end position="477"/>
    </location>
</feature>
<dbReference type="PROSITE" id="PS50011">
    <property type="entry name" value="PROTEIN_KINASE_DOM"/>
    <property type="match status" value="1"/>
</dbReference>
<dbReference type="PROSITE" id="PS00108">
    <property type="entry name" value="PROTEIN_KINASE_ST"/>
    <property type="match status" value="1"/>
</dbReference>
<dbReference type="GO" id="GO:0004674">
    <property type="term" value="F:protein serine/threonine kinase activity"/>
    <property type="evidence" value="ECO:0007669"/>
    <property type="project" value="UniProtKB-EC"/>
</dbReference>
<feature type="region of interest" description="Disordered" evidence="6">
    <location>
        <begin position="1"/>
        <end position="41"/>
    </location>
</feature>
<evidence type="ECO:0000259" key="7">
    <source>
        <dbReference type="PROSITE" id="PS50011"/>
    </source>
</evidence>
<dbReference type="Proteomes" id="UP000318741">
    <property type="component" value="Chromosome"/>
</dbReference>
<dbReference type="RefSeq" id="WP_145358765.1">
    <property type="nucleotide sequence ID" value="NZ_CP036265.1"/>
</dbReference>
<evidence type="ECO:0000256" key="2">
    <source>
        <dbReference type="ARBA" id="ARBA00022741"/>
    </source>
</evidence>
<dbReference type="GO" id="GO:0005524">
    <property type="term" value="F:ATP binding"/>
    <property type="evidence" value="ECO:0007669"/>
    <property type="project" value="UniProtKB-UniRule"/>
</dbReference>
<dbReference type="InterPro" id="IPR008271">
    <property type="entry name" value="Ser/Thr_kinase_AS"/>
</dbReference>
<evidence type="ECO:0000256" key="1">
    <source>
        <dbReference type="ARBA" id="ARBA00022679"/>
    </source>
</evidence>
<evidence type="ECO:0000256" key="4">
    <source>
        <dbReference type="ARBA" id="ARBA00022840"/>
    </source>
</evidence>
<evidence type="ECO:0000256" key="5">
    <source>
        <dbReference type="PROSITE-ProRule" id="PRU10141"/>
    </source>
</evidence>
<evidence type="ECO:0000313" key="9">
    <source>
        <dbReference type="Proteomes" id="UP000318741"/>
    </source>
</evidence>
<feature type="domain" description="Protein kinase" evidence="7">
    <location>
        <begin position="58"/>
        <end position="391"/>
    </location>
</feature>
<evidence type="ECO:0000313" key="8">
    <source>
        <dbReference type="EMBL" id="QDT15871.1"/>
    </source>
</evidence>
<name>A0A517P931_9PLAN</name>
<dbReference type="EC" id="2.7.11.1" evidence="8"/>
<dbReference type="OrthoDB" id="6111975at2"/>
<dbReference type="PANTHER" id="PTHR43289">
    <property type="entry name" value="MITOGEN-ACTIVATED PROTEIN KINASE KINASE KINASE 20-RELATED"/>
    <property type="match status" value="1"/>
</dbReference>
<keyword evidence="1 8" id="KW-0808">Transferase</keyword>
<keyword evidence="2 5" id="KW-0547">Nucleotide-binding</keyword>
<dbReference type="InterPro" id="IPR017441">
    <property type="entry name" value="Protein_kinase_ATP_BS"/>
</dbReference>
<dbReference type="CDD" id="cd14014">
    <property type="entry name" value="STKc_PknB_like"/>
    <property type="match status" value="1"/>
</dbReference>
<dbReference type="Gene3D" id="3.30.200.20">
    <property type="entry name" value="Phosphorylase Kinase, domain 1"/>
    <property type="match status" value="1"/>
</dbReference>
<dbReference type="InterPro" id="IPR011009">
    <property type="entry name" value="Kinase-like_dom_sf"/>
</dbReference>
<dbReference type="Gene3D" id="1.10.510.10">
    <property type="entry name" value="Transferase(Phosphotransferase) domain 1"/>
    <property type="match status" value="1"/>
</dbReference>
<dbReference type="SMART" id="SM00220">
    <property type="entry name" value="S_TKc"/>
    <property type="match status" value="1"/>
</dbReference>
<dbReference type="EMBL" id="CP036265">
    <property type="protein sequence ID" value="QDT15871.1"/>
    <property type="molecule type" value="Genomic_DNA"/>
</dbReference>
<sequence length="556" mass="57334">MTAAPLDDAPDSAAPPEDGRRDAGTLVFDADAPPAPRTGPRQAEAVAAIQPGALLGRFEIVRRLGGGGMGEVFLARDPDLDRDVAIKVLSGPAAADPDARRRFLLEGRAVARLSHPNVISIHEVGPAHLADSLETRFGDAEETAGDGGGASAGGTSVGGTTAAAEWDGPVYLVMDYAGDGSVDRLLRDGPLSVAQATAVAADAAAGLAAAHAAGLVHRDVKPANLMLEGGGPWNGGVVRVADFGLARRMNEDADGLDAPAAPADERSAAAGLPPADRRRVRRRVAGTPHFMSPEQCRGEAVDARSDLYSLGATYYALLAGRPPFAASPGGPSRPVTAVLNAHNKCDPPPVHLLERLGGAVPSACTRIILRAMAKDPADRYAGAAAFRKDALALLDALRRYGAAPPAPNASEASSEGGRTDPLPADFLLPSERAREGDDSNDSAFDARREAPSGGSSGGVSSGASTGLYDPAADTPAAGTEVEAADFQPLTARADGWGPPPGVRRETFSLNEGEVLLSYPASLKEAAFSLDEIDRLRAWLNLVRIKLMALAEEQPKS</sequence>
<reference evidence="8 9" key="1">
    <citation type="submission" date="2019-02" db="EMBL/GenBank/DDBJ databases">
        <title>Deep-cultivation of Planctomycetes and their phenomic and genomic characterization uncovers novel biology.</title>
        <authorList>
            <person name="Wiegand S."/>
            <person name="Jogler M."/>
            <person name="Boedeker C."/>
            <person name="Pinto D."/>
            <person name="Vollmers J."/>
            <person name="Rivas-Marin E."/>
            <person name="Kohn T."/>
            <person name="Peeters S.H."/>
            <person name="Heuer A."/>
            <person name="Rast P."/>
            <person name="Oberbeckmann S."/>
            <person name="Bunk B."/>
            <person name="Jeske O."/>
            <person name="Meyerdierks A."/>
            <person name="Storesund J.E."/>
            <person name="Kallscheuer N."/>
            <person name="Luecker S."/>
            <person name="Lage O.M."/>
            <person name="Pohl T."/>
            <person name="Merkel B.J."/>
            <person name="Hornburger P."/>
            <person name="Mueller R.-W."/>
            <person name="Bruemmer F."/>
            <person name="Labrenz M."/>
            <person name="Spormann A.M."/>
            <person name="Op den Camp H."/>
            <person name="Overmann J."/>
            <person name="Amann R."/>
            <person name="Jetten M.S.M."/>
            <person name="Mascher T."/>
            <person name="Medema M.H."/>
            <person name="Devos D.P."/>
            <person name="Kaster A.-K."/>
            <person name="Ovreas L."/>
            <person name="Rohde M."/>
            <person name="Galperin M.Y."/>
            <person name="Jogler C."/>
        </authorList>
    </citation>
    <scope>NUCLEOTIDE SEQUENCE [LARGE SCALE GENOMIC DNA]</scope>
    <source>
        <strain evidence="8 9">CA12</strain>
    </source>
</reference>
<feature type="compositionally biased region" description="Low complexity" evidence="6">
    <location>
        <begin position="403"/>
        <end position="416"/>
    </location>
</feature>
<dbReference type="Pfam" id="PF00069">
    <property type="entry name" value="Pkinase"/>
    <property type="match status" value="1"/>
</dbReference>
<dbReference type="KEGG" id="acaf:CA12_19660"/>
<accession>A0A517P931</accession>
<dbReference type="PROSITE" id="PS00107">
    <property type="entry name" value="PROTEIN_KINASE_ATP"/>
    <property type="match status" value="1"/>
</dbReference>
<gene>
    <name evidence="8" type="primary">pknB_12</name>
    <name evidence="8" type="ORF">CA12_19660</name>
</gene>
<feature type="compositionally biased region" description="Low complexity" evidence="6">
    <location>
        <begin position="1"/>
        <end position="16"/>
    </location>
</feature>
<keyword evidence="4 5" id="KW-0067">ATP-binding</keyword>
<proteinExistence type="predicted"/>
<dbReference type="SUPFAM" id="SSF56112">
    <property type="entry name" value="Protein kinase-like (PK-like)"/>
    <property type="match status" value="1"/>
</dbReference>
<protein>
    <submittedName>
        <fullName evidence="8">Serine/threonine-protein kinase PknB</fullName>
        <ecNumber evidence="8">2.7.11.1</ecNumber>
    </submittedName>
</protein>
<feature type="region of interest" description="Disordered" evidence="6">
    <location>
        <begin position="254"/>
        <end position="275"/>
    </location>
</feature>
<evidence type="ECO:0000256" key="3">
    <source>
        <dbReference type="ARBA" id="ARBA00022777"/>
    </source>
</evidence>
<dbReference type="InterPro" id="IPR000719">
    <property type="entry name" value="Prot_kinase_dom"/>
</dbReference>
<organism evidence="8 9">
    <name type="scientific">Alienimonas californiensis</name>
    <dbReference type="NCBI Taxonomy" id="2527989"/>
    <lineage>
        <taxon>Bacteria</taxon>
        <taxon>Pseudomonadati</taxon>
        <taxon>Planctomycetota</taxon>
        <taxon>Planctomycetia</taxon>
        <taxon>Planctomycetales</taxon>
        <taxon>Planctomycetaceae</taxon>
        <taxon>Alienimonas</taxon>
    </lineage>
</organism>
<feature type="binding site" evidence="5">
    <location>
        <position position="87"/>
    </location>
    <ligand>
        <name>ATP</name>
        <dbReference type="ChEBI" id="CHEBI:30616"/>
    </ligand>
</feature>
<keyword evidence="3 8" id="KW-0418">Kinase</keyword>
<evidence type="ECO:0000256" key="6">
    <source>
        <dbReference type="SAM" id="MobiDB-lite"/>
    </source>
</evidence>
<dbReference type="PANTHER" id="PTHR43289:SF6">
    <property type="entry name" value="SERINE_THREONINE-PROTEIN KINASE NEKL-3"/>
    <property type="match status" value="1"/>
</dbReference>
<dbReference type="AlphaFoldDB" id="A0A517P931"/>
<keyword evidence="9" id="KW-1185">Reference proteome</keyword>